<evidence type="ECO:0000313" key="1">
    <source>
        <dbReference type="EMBL" id="KOA20812.1"/>
    </source>
</evidence>
<dbReference type="EMBL" id="LHUR01000012">
    <property type="protein sequence ID" value="KOA20812.1"/>
    <property type="molecule type" value="Genomic_DNA"/>
</dbReference>
<dbReference type="PATRIC" id="fig|1121318.3.peg.959"/>
<dbReference type="STRING" id="36844.SAMN04488501_10342"/>
<organism evidence="1 2">
    <name type="scientific">Clostridium homopropionicum DSM 5847</name>
    <dbReference type="NCBI Taxonomy" id="1121318"/>
    <lineage>
        <taxon>Bacteria</taxon>
        <taxon>Bacillati</taxon>
        <taxon>Bacillota</taxon>
        <taxon>Clostridia</taxon>
        <taxon>Eubacteriales</taxon>
        <taxon>Clostridiaceae</taxon>
        <taxon>Clostridium</taxon>
    </lineage>
</organism>
<reference evidence="2" key="1">
    <citation type="submission" date="2015-08" db="EMBL/GenBank/DDBJ databases">
        <title>Genome sequence of the strict anaerobe Clostridium homopropionicum LuHBu1 (DSM 5847T).</title>
        <authorList>
            <person name="Poehlein A."/>
            <person name="Beck M."/>
            <person name="Schiel-Bengelsdorf B."/>
            <person name="Bengelsdorf F.R."/>
            <person name="Daniel R."/>
            <person name="Duerre P."/>
        </authorList>
    </citation>
    <scope>NUCLEOTIDE SEQUENCE [LARGE SCALE GENOMIC DNA]</scope>
    <source>
        <strain evidence="2">DSM 5847</strain>
    </source>
</reference>
<dbReference type="GO" id="GO:0003700">
    <property type="term" value="F:DNA-binding transcription factor activity"/>
    <property type="evidence" value="ECO:0007669"/>
    <property type="project" value="InterPro"/>
</dbReference>
<dbReference type="InterPro" id="IPR013325">
    <property type="entry name" value="RNA_pol_sigma_r2"/>
</dbReference>
<proteinExistence type="predicted"/>
<dbReference type="GO" id="GO:0006352">
    <property type="term" value="P:DNA-templated transcription initiation"/>
    <property type="evidence" value="ECO:0007669"/>
    <property type="project" value="InterPro"/>
</dbReference>
<dbReference type="SUPFAM" id="SSF88946">
    <property type="entry name" value="Sigma2 domain of RNA polymerase sigma factors"/>
    <property type="match status" value="1"/>
</dbReference>
<sequence length="143" mass="16031">MERVLLEKIKEGDSDAFEQLYGNYAEYALRVALTVTRDKMSAADAVLVDDFTETSIQGYMSEEDDYSFEEYENLYDAIAAAIAIVALANTQYGSAAVNKIKDVFAPNKIVEEKIEGIDEKKNVSLQEGSSKYIIYIDCLKNLK</sequence>
<name>A0A0L6ZCZ2_9CLOT</name>
<evidence type="ECO:0000313" key="2">
    <source>
        <dbReference type="Proteomes" id="UP000037043"/>
    </source>
</evidence>
<comment type="caution">
    <text evidence="1">The sequence shown here is derived from an EMBL/GenBank/DDBJ whole genome shotgun (WGS) entry which is preliminary data.</text>
</comment>
<gene>
    <name evidence="1" type="ORF">CLHOM_09550</name>
</gene>
<dbReference type="RefSeq" id="WP_052220534.1">
    <property type="nucleotide sequence ID" value="NZ_LHUR01000012.1"/>
</dbReference>
<dbReference type="AlphaFoldDB" id="A0A0L6ZCZ2"/>
<accession>A0A0L6ZCZ2</accession>
<protein>
    <submittedName>
        <fullName evidence="1">Uncharacterized protein</fullName>
    </submittedName>
</protein>
<dbReference type="Proteomes" id="UP000037043">
    <property type="component" value="Unassembled WGS sequence"/>
</dbReference>
<dbReference type="Gene3D" id="1.10.1740.10">
    <property type="match status" value="1"/>
</dbReference>
<keyword evidence="2" id="KW-1185">Reference proteome</keyword>